<keyword evidence="5" id="KW-0472">Membrane</keyword>
<accession>A0A9N9QHM8</accession>
<dbReference type="EMBL" id="OU892278">
    <property type="protein sequence ID" value="CAG9765459.1"/>
    <property type="molecule type" value="Genomic_DNA"/>
</dbReference>
<keyword evidence="5" id="KW-0812">Transmembrane</keyword>
<reference evidence="6" key="1">
    <citation type="submission" date="2022-01" db="EMBL/GenBank/DDBJ databases">
        <authorList>
            <person name="King R."/>
        </authorList>
    </citation>
    <scope>NUCLEOTIDE SEQUENCE</scope>
</reference>
<evidence type="ECO:0000256" key="3">
    <source>
        <dbReference type="ARBA" id="ARBA00022679"/>
    </source>
</evidence>
<evidence type="ECO:0000256" key="1">
    <source>
        <dbReference type="ARBA" id="ARBA00009995"/>
    </source>
</evidence>
<feature type="signal peptide" evidence="5">
    <location>
        <begin position="1"/>
        <end position="19"/>
    </location>
</feature>
<gene>
    <name evidence="6" type="ORF">CEUTPL_LOCUS6065</name>
</gene>
<evidence type="ECO:0000256" key="5">
    <source>
        <dbReference type="RuleBase" id="RU362059"/>
    </source>
</evidence>
<dbReference type="SUPFAM" id="SSF53756">
    <property type="entry name" value="UDP-Glycosyltransferase/glycogen phosphorylase"/>
    <property type="match status" value="1"/>
</dbReference>
<dbReference type="GO" id="GO:0015020">
    <property type="term" value="F:glucuronosyltransferase activity"/>
    <property type="evidence" value="ECO:0007669"/>
    <property type="project" value="UniProtKB-EC"/>
</dbReference>
<feature type="chain" id="PRO_5040540292" description="UDP-glucuronosyltransferase" evidence="5">
    <location>
        <begin position="20"/>
        <end position="510"/>
    </location>
</feature>
<dbReference type="InterPro" id="IPR050271">
    <property type="entry name" value="UDP-glycosyltransferase"/>
</dbReference>
<dbReference type="PANTHER" id="PTHR48043:SF159">
    <property type="entry name" value="EG:EG0003.4 PROTEIN-RELATED"/>
    <property type="match status" value="1"/>
</dbReference>
<keyword evidence="5" id="KW-1133">Transmembrane helix</keyword>
<dbReference type="CDD" id="cd03784">
    <property type="entry name" value="GT1_Gtf-like"/>
    <property type="match status" value="1"/>
</dbReference>
<dbReference type="FunFam" id="3.40.50.2000:FF:000021">
    <property type="entry name" value="UDP-glucuronosyltransferase"/>
    <property type="match status" value="1"/>
</dbReference>
<keyword evidence="2 4" id="KW-0328">Glycosyltransferase</keyword>
<organism evidence="6 7">
    <name type="scientific">Ceutorhynchus assimilis</name>
    <name type="common">cabbage seed weevil</name>
    <dbReference type="NCBI Taxonomy" id="467358"/>
    <lineage>
        <taxon>Eukaryota</taxon>
        <taxon>Metazoa</taxon>
        <taxon>Ecdysozoa</taxon>
        <taxon>Arthropoda</taxon>
        <taxon>Hexapoda</taxon>
        <taxon>Insecta</taxon>
        <taxon>Pterygota</taxon>
        <taxon>Neoptera</taxon>
        <taxon>Endopterygota</taxon>
        <taxon>Coleoptera</taxon>
        <taxon>Polyphaga</taxon>
        <taxon>Cucujiformia</taxon>
        <taxon>Curculionidae</taxon>
        <taxon>Ceutorhynchinae</taxon>
        <taxon>Ceutorhynchus</taxon>
    </lineage>
</organism>
<comment type="subcellular location">
    <subcellularLocation>
        <location evidence="5">Membrane</location>
        <topology evidence="5">Single-pass membrane protein</topology>
    </subcellularLocation>
</comment>
<keyword evidence="5" id="KW-0732">Signal</keyword>
<protein>
    <recommendedName>
        <fullName evidence="5">UDP-glucuronosyltransferase</fullName>
        <ecNumber evidence="5">2.4.1.17</ecNumber>
    </recommendedName>
</protein>
<dbReference type="EC" id="2.4.1.17" evidence="5"/>
<name>A0A9N9QHM8_9CUCU</name>
<dbReference type="Gene3D" id="3.40.50.2000">
    <property type="entry name" value="Glycogen Phosphorylase B"/>
    <property type="match status" value="2"/>
</dbReference>
<feature type="transmembrane region" description="Helical" evidence="5">
    <location>
        <begin position="464"/>
        <end position="486"/>
    </location>
</feature>
<proteinExistence type="inferred from homology"/>
<dbReference type="Pfam" id="PF00201">
    <property type="entry name" value="UDPGT"/>
    <property type="match status" value="1"/>
</dbReference>
<dbReference type="AlphaFoldDB" id="A0A9N9QHM8"/>
<dbReference type="PROSITE" id="PS00375">
    <property type="entry name" value="UDPGT"/>
    <property type="match status" value="1"/>
</dbReference>
<evidence type="ECO:0000256" key="2">
    <source>
        <dbReference type="ARBA" id="ARBA00022676"/>
    </source>
</evidence>
<comment type="catalytic activity">
    <reaction evidence="5">
        <text>glucuronate acceptor + UDP-alpha-D-glucuronate = acceptor beta-D-glucuronoside + UDP + H(+)</text>
        <dbReference type="Rhea" id="RHEA:21032"/>
        <dbReference type="ChEBI" id="CHEBI:15378"/>
        <dbReference type="ChEBI" id="CHEBI:58052"/>
        <dbReference type="ChEBI" id="CHEBI:58223"/>
        <dbReference type="ChEBI" id="CHEBI:132367"/>
        <dbReference type="ChEBI" id="CHEBI:132368"/>
        <dbReference type="EC" id="2.4.1.17"/>
    </reaction>
</comment>
<dbReference type="InterPro" id="IPR002213">
    <property type="entry name" value="UDP_glucos_trans"/>
</dbReference>
<evidence type="ECO:0000313" key="6">
    <source>
        <dbReference type="EMBL" id="CAG9765459.1"/>
    </source>
</evidence>
<keyword evidence="3 4" id="KW-0808">Transferase</keyword>
<keyword evidence="7" id="KW-1185">Reference proteome</keyword>
<comment type="similarity">
    <text evidence="1 4">Belongs to the UDP-glycosyltransferase family.</text>
</comment>
<dbReference type="Proteomes" id="UP001152799">
    <property type="component" value="Chromosome 2"/>
</dbReference>
<sequence length="510" mass="58769">MATPVFCAILLFLSTATDGAKILGIFMTPSYSHQIVFQPIWKELSLRGHEVTVYTPSPLNDPSLTNLTEYDLSFSFEYMKQLEKAQYDFNKFFNIFEQISEAQLNHPYLKDLLKKANNQTFDLLLVEYLWSPYYAFKEIYNVPMVGITSLPLTIASSDHLGMERHPVVDPDLALQFSKAETFKQRVHAWIHSWLFRLVVNYKMVPKLKKQMKKHFGKVDKTTAELAKEVSLVLGNYNLALQNVRPITPNFIPISAIHVQPQKPLPTDLSKIMSNLKTDAIYFSLGSNVLSSQVRNDQLSKILKVLGKLPYAVLWKYEKDSLPDNLPKNFIVRKWFPQQDLLGHPKIKLFITQGGLQSLDEAIARKVPMLSIPFLLDQKTNSEKIVGLGIAETIDFNFFTEEELDEKVQKLLLDPSYQQNINKQSKIVSDQPMNSLDQAIFWIEYVLRHDGAHHLRYSAVDLPFYQYYLLDVYAFVLFLALFMIAIFRKIIFGTVLIGSSFVSKYRKTKVQ</sequence>
<dbReference type="OrthoDB" id="5835829at2759"/>
<dbReference type="PANTHER" id="PTHR48043">
    <property type="entry name" value="EG:EG0003.4 PROTEIN-RELATED"/>
    <property type="match status" value="1"/>
</dbReference>
<dbReference type="InterPro" id="IPR035595">
    <property type="entry name" value="UDP_glycos_trans_CS"/>
</dbReference>
<evidence type="ECO:0000256" key="4">
    <source>
        <dbReference type="RuleBase" id="RU003718"/>
    </source>
</evidence>
<dbReference type="GO" id="GO:0016020">
    <property type="term" value="C:membrane"/>
    <property type="evidence" value="ECO:0007669"/>
    <property type="project" value="UniProtKB-SubCell"/>
</dbReference>
<evidence type="ECO:0000313" key="7">
    <source>
        <dbReference type="Proteomes" id="UP001152799"/>
    </source>
</evidence>